<sequence length="201" mass="22410">MRGWTALFALLPGLAVAASDDAVWVGEMADLGRPSAVWSGPYPQAPVWSGDVGYSGRSERDFERGPPANYRDFQPPAGQNWVDGYRFRPDGDLGRDMNRDMNREVPSSWDRSNGGGYQFRDQGSGYGWEARGDSGRYRFRPLTVQEQNGRQGAPGVWRPTDSPAPERSYPDVPYPAFSDRLYSDPGGGRPWAPDEPYLNTR</sequence>
<dbReference type="STRING" id="765912.Thimo_2229"/>
<keyword evidence="4" id="KW-1185">Reference proteome</keyword>
<protein>
    <submittedName>
        <fullName evidence="3">Uncharacterized protein</fullName>
    </submittedName>
</protein>
<proteinExistence type="predicted"/>
<evidence type="ECO:0000313" key="3">
    <source>
        <dbReference type="EMBL" id="AGA90976.1"/>
    </source>
</evidence>
<evidence type="ECO:0000313" key="4">
    <source>
        <dbReference type="Proteomes" id="UP000010816"/>
    </source>
</evidence>
<evidence type="ECO:0000256" key="2">
    <source>
        <dbReference type="SAM" id="SignalP"/>
    </source>
</evidence>
<dbReference type="EMBL" id="CP003051">
    <property type="protein sequence ID" value="AGA90976.1"/>
    <property type="molecule type" value="Genomic_DNA"/>
</dbReference>
<dbReference type="AlphaFoldDB" id="L0GYG1"/>
<reference evidence="3 4" key="1">
    <citation type="submission" date="2011-09" db="EMBL/GenBank/DDBJ databases">
        <title>Complete sequence of chromosome of Thioflavicoccus mobilis 8321.</title>
        <authorList>
            <consortium name="US DOE Joint Genome Institute"/>
            <person name="Lucas S."/>
            <person name="Han J."/>
            <person name="Lapidus A."/>
            <person name="Cheng J.-F."/>
            <person name="Goodwin L."/>
            <person name="Pitluck S."/>
            <person name="Peters L."/>
            <person name="Ovchinnikova G."/>
            <person name="Lu M."/>
            <person name="Detter J.C."/>
            <person name="Han C."/>
            <person name="Tapia R."/>
            <person name="Land M."/>
            <person name="Hauser L."/>
            <person name="Kyrpides N."/>
            <person name="Ivanova N."/>
            <person name="Pagani I."/>
            <person name="Vogl K."/>
            <person name="Liu Z."/>
            <person name="Imhoff J."/>
            <person name="Thiel V."/>
            <person name="Frigaard N.-U."/>
            <person name="Bryant D."/>
            <person name="Woyke T."/>
        </authorList>
    </citation>
    <scope>NUCLEOTIDE SEQUENCE [LARGE SCALE GENOMIC DNA]</scope>
    <source>
        <strain evidence="3 4">8321</strain>
    </source>
</reference>
<dbReference type="Proteomes" id="UP000010816">
    <property type="component" value="Chromosome"/>
</dbReference>
<feature type="region of interest" description="Disordered" evidence="1">
    <location>
        <begin position="92"/>
        <end position="126"/>
    </location>
</feature>
<organism evidence="3 4">
    <name type="scientific">Thioflavicoccus mobilis 8321</name>
    <dbReference type="NCBI Taxonomy" id="765912"/>
    <lineage>
        <taxon>Bacteria</taxon>
        <taxon>Pseudomonadati</taxon>
        <taxon>Pseudomonadota</taxon>
        <taxon>Gammaproteobacteria</taxon>
        <taxon>Chromatiales</taxon>
        <taxon>Chromatiaceae</taxon>
        <taxon>Thioflavicoccus</taxon>
    </lineage>
</organism>
<dbReference type="KEGG" id="tmb:Thimo_2229"/>
<dbReference type="HOGENOM" id="CLU_1359889_0_0_6"/>
<feature type="signal peptide" evidence="2">
    <location>
        <begin position="1"/>
        <end position="17"/>
    </location>
</feature>
<evidence type="ECO:0000256" key="1">
    <source>
        <dbReference type="SAM" id="MobiDB-lite"/>
    </source>
</evidence>
<feature type="compositionally biased region" description="Basic and acidic residues" evidence="1">
    <location>
        <begin position="92"/>
        <end position="103"/>
    </location>
</feature>
<name>L0GYG1_9GAMM</name>
<feature type="region of interest" description="Disordered" evidence="1">
    <location>
        <begin position="142"/>
        <end position="201"/>
    </location>
</feature>
<accession>L0GYG1</accession>
<keyword evidence="2" id="KW-0732">Signal</keyword>
<gene>
    <name evidence="3" type="ORF">Thimo_2229</name>
</gene>
<feature type="chain" id="PRO_5003943147" evidence="2">
    <location>
        <begin position="18"/>
        <end position="201"/>
    </location>
</feature>